<dbReference type="InterPro" id="IPR036318">
    <property type="entry name" value="FAD-bd_PCMH-like_sf"/>
</dbReference>
<keyword evidence="2" id="KW-0274">FAD</keyword>
<keyword evidence="3" id="KW-0560">Oxidoreductase</keyword>
<dbReference type="InterPro" id="IPR036683">
    <property type="entry name" value="CO_DH_flav_C_dom_sf"/>
</dbReference>
<accession>A0A650CR23</accession>
<dbReference type="SMART" id="SM01092">
    <property type="entry name" value="CO_deh_flav_C"/>
    <property type="match status" value="1"/>
</dbReference>
<dbReference type="Pfam" id="PF03450">
    <property type="entry name" value="CO_deh_flav_C"/>
    <property type="match status" value="1"/>
</dbReference>
<dbReference type="Gene3D" id="3.30.465.10">
    <property type="match status" value="1"/>
</dbReference>
<dbReference type="Gene3D" id="3.30.390.50">
    <property type="entry name" value="CO dehydrogenase flavoprotein, C-terminal domain"/>
    <property type="match status" value="1"/>
</dbReference>
<dbReference type="InterPro" id="IPR051312">
    <property type="entry name" value="Diverse_Substr_Oxidored"/>
</dbReference>
<dbReference type="RefSeq" id="WP_156007211.1">
    <property type="nucleotide sequence ID" value="NZ_CP045483.1"/>
</dbReference>
<reference evidence="5 6" key="1">
    <citation type="submission" date="2019-10" db="EMBL/GenBank/DDBJ databases">
        <title>Genome Sequences from Six Type Strain Members of the Archaeal Family Sulfolobaceae: Acidianus ambivalens, Acidianus infernus, Metallosphaera prunae, Stygiolobus azoricus, Sulfolobus metallicus, and Sulfurisphaera ohwakuensis.</title>
        <authorList>
            <person name="Counts J.A."/>
            <person name="Kelly R.M."/>
        </authorList>
    </citation>
    <scope>NUCLEOTIDE SEQUENCE [LARGE SCALE GENOMIC DNA]</scope>
    <source>
        <strain evidence="5 6">FC6</strain>
    </source>
</reference>
<dbReference type="InterPro" id="IPR016166">
    <property type="entry name" value="FAD-bd_PCMH"/>
</dbReference>
<dbReference type="GeneID" id="42799003"/>
<dbReference type="Pfam" id="PF00941">
    <property type="entry name" value="FAD_binding_5"/>
    <property type="match status" value="1"/>
</dbReference>
<proteinExistence type="predicted"/>
<feature type="domain" description="FAD-binding PCMH-type" evidence="4">
    <location>
        <begin position="1"/>
        <end position="171"/>
    </location>
</feature>
<dbReference type="OrthoDB" id="19205at2157"/>
<name>A0A650CR23_9CREN</name>
<dbReference type="InterPro" id="IPR016169">
    <property type="entry name" value="FAD-bd_PCMH_sub2"/>
</dbReference>
<dbReference type="NCBIfam" id="NF041019">
    <property type="entry name" value="glyceraldDH_beta"/>
    <property type="match status" value="1"/>
</dbReference>
<keyword evidence="1" id="KW-0285">Flavoprotein</keyword>
<dbReference type="Proteomes" id="UP000423396">
    <property type="component" value="Chromosome"/>
</dbReference>
<dbReference type="AlphaFoldDB" id="A0A650CR23"/>
<evidence type="ECO:0000256" key="2">
    <source>
        <dbReference type="ARBA" id="ARBA00022827"/>
    </source>
</evidence>
<evidence type="ECO:0000256" key="3">
    <source>
        <dbReference type="ARBA" id="ARBA00023002"/>
    </source>
</evidence>
<evidence type="ECO:0000313" key="5">
    <source>
        <dbReference type="EMBL" id="QGR19927.1"/>
    </source>
</evidence>
<dbReference type="PANTHER" id="PTHR42659">
    <property type="entry name" value="XANTHINE DEHYDROGENASE SUBUNIT C-RELATED"/>
    <property type="match status" value="1"/>
</dbReference>
<dbReference type="SUPFAM" id="SSF56176">
    <property type="entry name" value="FAD-binding/transporter-associated domain-like"/>
    <property type="match status" value="1"/>
</dbReference>
<dbReference type="SUPFAM" id="SSF55447">
    <property type="entry name" value="CO dehydrogenase flavoprotein C-terminal domain-like"/>
    <property type="match status" value="1"/>
</dbReference>
<sequence length="281" mass="31005">MYPPKIGYVIPDSIEEAIEFLQQHEDARPLAGGHSLIPALKLRIIRPSYLVEIRRFQQLNYVKREGNIYKIGALTTHYDMIKSNVPLLSDAAKTIGDPQVRNMGTIGGVISHLDPAADYPASLIAMDAKVLIRGKKGQRLVDFKDFAKDMFTPDLNPGELVTEIQVPAFDGYKFSYQKLERRAGDYAIVGVAVLLKVNGSRIEDARIGLTAVNNIAVRAKGAEEELIGKELTEEVVEKASTRAMESANPTSDIRGSAEYKKKMVKVLVKRGINQALGGVRK</sequence>
<dbReference type="PANTHER" id="PTHR42659:SF2">
    <property type="entry name" value="XANTHINE DEHYDROGENASE SUBUNIT C-RELATED"/>
    <property type="match status" value="1"/>
</dbReference>
<protein>
    <submittedName>
        <fullName evidence="5">Xanthine dehydrogenase family protein subunit M</fullName>
    </submittedName>
</protein>
<dbReference type="GO" id="GO:0016491">
    <property type="term" value="F:oxidoreductase activity"/>
    <property type="evidence" value="ECO:0007669"/>
    <property type="project" value="UniProtKB-KW"/>
</dbReference>
<organism evidence="5 6">
    <name type="scientific">Stygiolobus azoricus</name>
    <dbReference type="NCBI Taxonomy" id="41675"/>
    <lineage>
        <taxon>Archaea</taxon>
        <taxon>Thermoproteota</taxon>
        <taxon>Thermoprotei</taxon>
        <taxon>Sulfolobales</taxon>
        <taxon>Sulfolobaceae</taxon>
        <taxon>Stygiolobus</taxon>
    </lineage>
</organism>
<dbReference type="Gene3D" id="3.30.43.10">
    <property type="entry name" value="Uridine Diphospho-n-acetylenolpyruvylglucosamine Reductase, domain 2"/>
    <property type="match status" value="1"/>
</dbReference>
<dbReference type="KEGG" id="sazo:D1868_07990"/>
<gene>
    <name evidence="5" type="ORF">D1868_07990</name>
</gene>
<dbReference type="GO" id="GO:0071949">
    <property type="term" value="F:FAD binding"/>
    <property type="evidence" value="ECO:0007669"/>
    <property type="project" value="InterPro"/>
</dbReference>
<dbReference type="InterPro" id="IPR016167">
    <property type="entry name" value="FAD-bd_PCMH_sub1"/>
</dbReference>
<dbReference type="PROSITE" id="PS51387">
    <property type="entry name" value="FAD_PCMH"/>
    <property type="match status" value="1"/>
</dbReference>
<evidence type="ECO:0000313" key="6">
    <source>
        <dbReference type="Proteomes" id="UP000423396"/>
    </source>
</evidence>
<dbReference type="InterPro" id="IPR002346">
    <property type="entry name" value="Mopterin_DH_FAD-bd"/>
</dbReference>
<dbReference type="InterPro" id="IPR005107">
    <property type="entry name" value="CO_DH_flav_C"/>
</dbReference>
<keyword evidence="6" id="KW-1185">Reference proteome</keyword>
<dbReference type="EMBL" id="CP045483">
    <property type="protein sequence ID" value="QGR19927.1"/>
    <property type="molecule type" value="Genomic_DNA"/>
</dbReference>
<evidence type="ECO:0000259" key="4">
    <source>
        <dbReference type="PROSITE" id="PS51387"/>
    </source>
</evidence>
<dbReference type="InterPro" id="IPR053586">
    <property type="entry name" value="Glyceraldehyde_DH_medium"/>
</dbReference>
<evidence type="ECO:0000256" key="1">
    <source>
        <dbReference type="ARBA" id="ARBA00022630"/>
    </source>
</evidence>